<gene>
    <name evidence="1" type="ORF">METZ01_LOCUS376736</name>
</gene>
<evidence type="ECO:0000313" key="1">
    <source>
        <dbReference type="EMBL" id="SVD23882.1"/>
    </source>
</evidence>
<protein>
    <submittedName>
        <fullName evidence="1">Uncharacterized protein</fullName>
    </submittedName>
</protein>
<dbReference type="AlphaFoldDB" id="A0A382TQ46"/>
<proteinExistence type="predicted"/>
<name>A0A382TQ46_9ZZZZ</name>
<organism evidence="1">
    <name type="scientific">marine metagenome</name>
    <dbReference type="NCBI Taxonomy" id="408172"/>
    <lineage>
        <taxon>unclassified sequences</taxon>
        <taxon>metagenomes</taxon>
        <taxon>ecological metagenomes</taxon>
    </lineage>
</organism>
<dbReference type="EMBL" id="UINC01138129">
    <property type="protein sequence ID" value="SVD23882.1"/>
    <property type="molecule type" value="Genomic_DNA"/>
</dbReference>
<reference evidence="1" key="1">
    <citation type="submission" date="2018-05" db="EMBL/GenBank/DDBJ databases">
        <authorList>
            <person name="Lanie J.A."/>
            <person name="Ng W.-L."/>
            <person name="Kazmierczak K.M."/>
            <person name="Andrzejewski T.M."/>
            <person name="Davidsen T.M."/>
            <person name="Wayne K.J."/>
            <person name="Tettelin H."/>
            <person name="Glass J.I."/>
            <person name="Rusch D."/>
            <person name="Podicherti R."/>
            <person name="Tsui H.-C.T."/>
            <person name="Winkler M.E."/>
        </authorList>
    </citation>
    <scope>NUCLEOTIDE SEQUENCE</scope>
</reference>
<accession>A0A382TQ46</accession>
<sequence length="300" mass="32930">VGFHASNVVLGKRFHQQMYRSGRDHVPMGLALMEAKQLVQVSDRDRTNIQRYSLFGDSGQRLNRPRLKVALDVPDSLEALMEVEIRGQVVGEDGRLLANYQGEALVRAFDSSARSQIEGLPYELLGAPIFRVRVRVSDGRFQTRFRVPKDITYRADQGRVSAYVTGDDSEPAFGARTALVLQGTAADAGFDETGPEIAFAFANQTGFRDGDFVSPQPTLAAVLSDPSGINITGETGHGIELWVDDTEVMAVTQFFTSVTDHTQGVVEFSMGALEPGQHTIRLKAWDTFNNSSVQEATFVV</sequence>
<feature type="non-terminal residue" evidence="1">
    <location>
        <position position="1"/>
    </location>
</feature>
<feature type="non-terminal residue" evidence="1">
    <location>
        <position position="300"/>
    </location>
</feature>